<proteinExistence type="predicted"/>
<dbReference type="PANTHER" id="PTHR35440:SF1">
    <property type="entry name" value="TESTIS-EXPRESSED PROTEIN 36"/>
    <property type="match status" value="1"/>
</dbReference>
<evidence type="ECO:0000313" key="3">
    <source>
        <dbReference type="Proteomes" id="UP001152803"/>
    </source>
</evidence>
<accession>A0A9Q1CW89</accession>
<keyword evidence="3" id="KW-1185">Reference proteome</keyword>
<protein>
    <recommendedName>
        <fullName evidence="1">Domain of unknown function with conserved HDNR motif domain-containing protein</fullName>
    </recommendedName>
</protein>
<evidence type="ECO:0000259" key="1">
    <source>
        <dbReference type="Pfam" id="PF15115"/>
    </source>
</evidence>
<dbReference type="Proteomes" id="UP001152803">
    <property type="component" value="Unassembled WGS sequence"/>
</dbReference>
<comment type="caution">
    <text evidence="2">The sequence shown here is derived from an EMBL/GenBank/DDBJ whole genome shotgun (WGS) entry which is preliminary data.</text>
</comment>
<dbReference type="AlphaFoldDB" id="A0A9Q1CW89"/>
<dbReference type="InterPro" id="IPR029369">
    <property type="entry name" value="HDNR"/>
</dbReference>
<name>A0A9Q1CW89_CONCO</name>
<feature type="domain" description="Domain of unknown function with conserved HDNR motif" evidence="1">
    <location>
        <begin position="34"/>
        <end position="146"/>
    </location>
</feature>
<dbReference type="OrthoDB" id="10003408at2759"/>
<dbReference type="EMBL" id="JAFJMO010000018">
    <property type="protein sequence ID" value="KAJ8250299.1"/>
    <property type="molecule type" value="Genomic_DNA"/>
</dbReference>
<dbReference type="PANTHER" id="PTHR35440">
    <property type="entry name" value="TESTIS-EXPRESSED PROTEIN 36"/>
    <property type="match status" value="1"/>
</dbReference>
<organism evidence="2 3">
    <name type="scientific">Conger conger</name>
    <name type="common">Conger eel</name>
    <name type="synonym">Muraena conger</name>
    <dbReference type="NCBI Taxonomy" id="82655"/>
    <lineage>
        <taxon>Eukaryota</taxon>
        <taxon>Metazoa</taxon>
        <taxon>Chordata</taxon>
        <taxon>Craniata</taxon>
        <taxon>Vertebrata</taxon>
        <taxon>Euteleostomi</taxon>
        <taxon>Actinopterygii</taxon>
        <taxon>Neopterygii</taxon>
        <taxon>Teleostei</taxon>
        <taxon>Anguilliformes</taxon>
        <taxon>Congridae</taxon>
        <taxon>Conger</taxon>
    </lineage>
</organism>
<sequence length="177" mass="19939">MQIVAYLIMQSYVNRFDQLTNATNGLSSMEKDSWKAEGRDYPYSTHDNKAMLQSSIESYDNGLGRKKYLGEKRQHNSHFCLSHEGKPRHDWTEGFSAYQTDYQGCQETEGTHSRRFPRNHLERSRGAAARADASFMWFGRHDSKHCTPLGVLAGANLSCLQHPGGTPTRAGNAANKP</sequence>
<evidence type="ECO:0000313" key="2">
    <source>
        <dbReference type="EMBL" id="KAJ8250299.1"/>
    </source>
</evidence>
<dbReference type="Pfam" id="PF15115">
    <property type="entry name" value="HDNR"/>
    <property type="match status" value="1"/>
</dbReference>
<reference evidence="2" key="1">
    <citation type="journal article" date="2023" name="Science">
        <title>Genome structures resolve the early diversification of teleost fishes.</title>
        <authorList>
            <person name="Parey E."/>
            <person name="Louis A."/>
            <person name="Montfort J."/>
            <person name="Bouchez O."/>
            <person name="Roques C."/>
            <person name="Iampietro C."/>
            <person name="Lluch J."/>
            <person name="Castinel A."/>
            <person name="Donnadieu C."/>
            <person name="Desvignes T."/>
            <person name="Floi Bucao C."/>
            <person name="Jouanno E."/>
            <person name="Wen M."/>
            <person name="Mejri S."/>
            <person name="Dirks R."/>
            <person name="Jansen H."/>
            <person name="Henkel C."/>
            <person name="Chen W.J."/>
            <person name="Zahm M."/>
            <person name="Cabau C."/>
            <person name="Klopp C."/>
            <person name="Thompson A.W."/>
            <person name="Robinson-Rechavi M."/>
            <person name="Braasch I."/>
            <person name="Lecointre G."/>
            <person name="Bobe J."/>
            <person name="Postlethwait J.H."/>
            <person name="Berthelot C."/>
            <person name="Roest Crollius H."/>
            <person name="Guiguen Y."/>
        </authorList>
    </citation>
    <scope>NUCLEOTIDE SEQUENCE</scope>
    <source>
        <strain evidence="2">Concon-B</strain>
    </source>
</reference>
<gene>
    <name evidence="2" type="ORF">COCON_G00222210</name>
</gene>